<proteinExistence type="predicted"/>
<evidence type="ECO:0000256" key="3">
    <source>
        <dbReference type="SAM" id="Phobius"/>
    </source>
</evidence>
<gene>
    <name evidence="5" type="ORF">ACFQ0I_15325</name>
</gene>
<evidence type="ECO:0000256" key="2">
    <source>
        <dbReference type="ARBA" id="ARBA00022801"/>
    </source>
</evidence>
<dbReference type="InterPro" id="IPR004843">
    <property type="entry name" value="Calcineurin-like_PHP"/>
</dbReference>
<protein>
    <submittedName>
        <fullName evidence="5">Metallophosphoesterase</fullName>
    </submittedName>
</protein>
<dbReference type="PANTHER" id="PTHR31302:SF31">
    <property type="entry name" value="PHOSPHODIESTERASE YAEI"/>
    <property type="match status" value="1"/>
</dbReference>
<keyword evidence="1" id="KW-0479">Metal-binding</keyword>
<keyword evidence="3" id="KW-0472">Membrane</keyword>
<feature type="transmembrane region" description="Helical" evidence="3">
    <location>
        <begin position="117"/>
        <end position="138"/>
    </location>
</feature>
<feature type="transmembrane region" description="Helical" evidence="3">
    <location>
        <begin position="34"/>
        <end position="53"/>
    </location>
</feature>
<name>A0ABW3BXA4_9FLAO</name>
<dbReference type="RefSeq" id="WP_379943770.1">
    <property type="nucleotide sequence ID" value="NZ_JBHTIB010000016.1"/>
</dbReference>
<dbReference type="InterPro" id="IPR051158">
    <property type="entry name" value="Metallophosphoesterase_sf"/>
</dbReference>
<organism evidence="5 6">
    <name type="scientific">Mariniflexile aquimaris</name>
    <dbReference type="NCBI Taxonomy" id="881009"/>
    <lineage>
        <taxon>Bacteria</taxon>
        <taxon>Pseudomonadati</taxon>
        <taxon>Bacteroidota</taxon>
        <taxon>Flavobacteriia</taxon>
        <taxon>Flavobacteriales</taxon>
        <taxon>Flavobacteriaceae</taxon>
        <taxon>Mariniflexile</taxon>
    </lineage>
</organism>
<sequence>MLRWIVFLIVFIIMDLYAFQAFKTITKNNWMYLLYWLLSVLVVGNFIYSYAGFNRSNGFSHANAYAFGFLLAIIIPKMVLLIGMFAEDIFRVPMAAYRYFTEGEAAKGNYLASRRKFISQIALGIAAIPLTSIIYGIYKGKYNYKVLKYTLNFEDLPDAFDGYKITQISDIHSGSFDNLDKLNYAVNLINEQQSDVILFTGDMVNNKADELLPYMNVFNKLQAKDGMYSVLGNHDYGDYARWESEEAKHQNLETLKALQKELGFDLLLNESRFLEKNGERIALVGVENWGVGGFKQAGDLNKASKQIKENDFKILMSHDPTHWEKQVIKHPYHYHLTLSGHTHGMQFGIEIPGWIKWSPIKWRYKYWAGIYKEMGQYLNVNRGFGYLAFPGRVGIWPEITVIELKKGAAIS</sequence>
<dbReference type="EMBL" id="JBHTIB010000016">
    <property type="protein sequence ID" value="MFD0837149.1"/>
    <property type="molecule type" value="Genomic_DNA"/>
</dbReference>
<evidence type="ECO:0000313" key="5">
    <source>
        <dbReference type="EMBL" id="MFD0837149.1"/>
    </source>
</evidence>
<keyword evidence="2" id="KW-0378">Hydrolase</keyword>
<dbReference type="Proteomes" id="UP001597011">
    <property type="component" value="Unassembled WGS sequence"/>
</dbReference>
<evidence type="ECO:0000259" key="4">
    <source>
        <dbReference type="Pfam" id="PF00149"/>
    </source>
</evidence>
<dbReference type="Pfam" id="PF00149">
    <property type="entry name" value="Metallophos"/>
    <property type="match status" value="1"/>
</dbReference>
<dbReference type="InterPro" id="IPR029052">
    <property type="entry name" value="Metallo-depent_PP-like"/>
</dbReference>
<keyword evidence="6" id="KW-1185">Reference proteome</keyword>
<dbReference type="CDD" id="cd07385">
    <property type="entry name" value="MPP_YkuE_C"/>
    <property type="match status" value="1"/>
</dbReference>
<evidence type="ECO:0000256" key="1">
    <source>
        <dbReference type="ARBA" id="ARBA00022723"/>
    </source>
</evidence>
<comment type="caution">
    <text evidence="5">The sequence shown here is derived from an EMBL/GenBank/DDBJ whole genome shotgun (WGS) entry which is preliminary data.</text>
</comment>
<accession>A0ABW3BXA4</accession>
<keyword evidence="3" id="KW-0812">Transmembrane</keyword>
<evidence type="ECO:0000313" key="6">
    <source>
        <dbReference type="Proteomes" id="UP001597011"/>
    </source>
</evidence>
<feature type="transmembrane region" description="Helical" evidence="3">
    <location>
        <begin position="65"/>
        <end position="86"/>
    </location>
</feature>
<reference evidence="6" key="1">
    <citation type="journal article" date="2019" name="Int. J. Syst. Evol. Microbiol.">
        <title>The Global Catalogue of Microorganisms (GCM) 10K type strain sequencing project: providing services to taxonomists for standard genome sequencing and annotation.</title>
        <authorList>
            <consortium name="The Broad Institute Genomics Platform"/>
            <consortium name="The Broad Institute Genome Sequencing Center for Infectious Disease"/>
            <person name="Wu L."/>
            <person name="Ma J."/>
        </authorList>
    </citation>
    <scope>NUCLEOTIDE SEQUENCE [LARGE SCALE GENOMIC DNA]</scope>
    <source>
        <strain evidence="6">CCUG 60529</strain>
    </source>
</reference>
<feature type="domain" description="Calcineurin-like phosphoesterase" evidence="4">
    <location>
        <begin position="164"/>
        <end position="344"/>
    </location>
</feature>
<dbReference type="PANTHER" id="PTHR31302">
    <property type="entry name" value="TRANSMEMBRANE PROTEIN WITH METALLOPHOSPHOESTERASE DOMAIN-RELATED"/>
    <property type="match status" value="1"/>
</dbReference>
<dbReference type="Gene3D" id="3.60.21.10">
    <property type="match status" value="1"/>
</dbReference>
<keyword evidence="3" id="KW-1133">Transmembrane helix</keyword>
<dbReference type="SUPFAM" id="SSF56300">
    <property type="entry name" value="Metallo-dependent phosphatases"/>
    <property type="match status" value="1"/>
</dbReference>